<evidence type="ECO:0000256" key="12">
    <source>
        <dbReference type="SAM" id="Phobius"/>
    </source>
</evidence>
<dbReference type="InterPro" id="IPR017979">
    <property type="entry name" value="GPCR_3_CS"/>
</dbReference>
<dbReference type="InterPro" id="IPR023298">
    <property type="entry name" value="ATPase_P-typ_TM_dom_sf"/>
</dbReference>
<keyword evidence="3 12" id="KW-0812">Transmembrane</keyword>
<dbReference type="Pfam" id="PF01094">
    <property type="entry name" value="ANF_receptor"/>
    <property type="match status" value="1"/>
</dbReference>
<comment type="subcellular location">
    <subcellularLocation>
        <location evidence="1">Cell membrane</location>
        <topology evidence="1">Multi-pass membrane protein</topology>
    </subcellularLocation>
</comment>
<evidence type="ECO:0000259" key="13">
    <source>
        <dbReference type="PROSITE" id="PS50259"/>
    </source>
</evidence>
<keyword evidence="2" id="KW-1003">Cell membrane</keyword>
<dbReference type="InterPro" id="IPR004073">
    <property type="entry name" value="GPCR_3_vmron_rcpt_2"/>
</dbReference>
<feature type="compositionally biased region" description="Basic and acidic residues" evidence="11">
    <location>
        <begin position="10"/>
        <end position="22"/>
    </location>
</feature>
<feature type="transmembrane region" description="Helical" evidence="12">
    <location>
        <begin position="610"/>
        <end position="629"/>
    </location>
</feature>
<dbReference type="InterPro" id="IPR011500">
    <property type="entry name" value="GPCR_3_9-Cys_dom"/>
</dbReference>
<evidence type="ECO:0000256" key="6">
    <source>
        <dbReference type="ARBA" id="ARBA00023040"/>
    </source>
</evidence>
<dbReference type="InterPro" id="IPR028082">
    <property type="entry name" value="Peripla_BP_I"/>
</dbReference>
<feature type="transmembrane region" description="Helical" evidence="12">
    <location>
        <begin position="650"/>
        <end position="670"/>
    </location>
</feature>
<dbReference type="PROSITE" id="PS00981">
    <property type="entry name" value="G_PROTEIN_RECEP_F3_3"/>
    <property type="match status" value="1"/>
</dbReference>
<evidence type="ECO:0000313" key="15">
    <source>
        <dbReference type="RefSeq" id="XP_015281485.1"/>
    </source>
</evidence>
<dbReference type="PANTHER" id="PTHR24061">
    <property type="entry name" value="CALCIUM-SENSING RECEPTOR-RELATED"/>
    <property type="match status" value="1"/>
</dbReference>
<keyword evidence="8" id="KW-0675">Receptor</keyword>
<evidence type="ECO:0000256" key="4">
    <source>
        <dbReference type="ARBA" id="ARBA00022729"/>
    </source>
</evidence>
<evidence type="ECO:0000256" key="2">
    <source>
        <dbReference type="ARBA" id="ARBA00022475"/>
    </source>
</evidence>
<feature type="transmembrane region" description="Helical" evidence="12">
    <location>
        <begin position="725"/>
        <end position="744"/>
    </location>
</feature>
<feature type="transmembrane region" description="Helical" evidence="12">
    <location>
        <begin position="830"/>
        <end position="851"/>
    </location>
</feature>
<dbReference type="Proteomes" id="UP000694871">
    <property type="component" value="Unplaced"/>
</dbReference>
<keyword evidence="10" id="KW-0807">Transducer</keyword>
<evidence type="ECO:0000256" key="3">
    <source>
        <dbReference type="ARBA" id="ARBA00022692"/>
    </source>
</evidence>
<evidence type="ECO:0000256" key="7">
    <source>
        <dbReference type="ARBA" id="ARBA00023136"/>
    </source>
</evidence>
<feature type="region of interest" description="Disordered" evidence="11">
    <location>
        <begin position="1"/>
        <end position="47"/>
    </location>
</feature>
<keyword evidence="14" id="KW-1185">Reference proteome</keyword>
<dbReference type="GeneID" id="107122859"/>
<name>A0ABM1L698_GEKJA</name>
<feature type="transmembrane region" description="Helical" evidence="12">
    <location>
        <begin position="804"/>
        <end position="824"/>
    </location>
</feature>
<keyword evidence="6" id="KW-0297">G-protein coupled receptor</keyword>
<dbReference type="SUPFAM" id="SSF81665">
    <property type="entry name" value="Calcium ATPase, transmembrane domain M"/>
    <property type="match status" value="1"/>
</dbReference>
<dbReference type="InterPro" id="IPR038550">
    <property type="entry name" value="GPCR_3_9-Cys_sf"/>
</dbReference>
<dbReference type="SUPFAM" id="SSF53822">
    <property type="entry name" value="Periplasmic binding protein-like I"/>
    <property type="match status" value="1"/>
</dbReference>
<evidence type="ECO:0000256" key="10">
    <source>
        <dbReference type="ARBA" id="ARBA00023224"/>
    </source>
</evidence>
<dbReference type="InterPro" id="IPR017978">
    <property type="entry name" value="GPCR_3_C"/>
</dbReference>
<evidence type="ECO:0000313" key="14">
    <source>
        <dbReference type="Proteomes" id="UP000694871"/>
    </source>
</evidence>
<dbReference type="Pfam" id="PF00003">
    <property type="entry name" value="7tm_3"/>
    <property type="match status" value="1"/>
</dbReference>
<dbReference type="Gene3D" id="2.10.50.30">
    <property type="entry name" value="GPCR, family 3, nine cysteines domain"/>
    <property type="match status" value="1"/>
</dbReference>
<dbReference type="PRINTS" id="PR00248">
    <property type="entry name" value="GPCRMGR"/>
</dbReference>
<keyword evidence="5 12" id="KW-1133">Transmembrane helix</keyword>
<dbReference type="Pfam" id="PF07562">
    <property type="entry name" value="NCD3G"/>
    <property type="match status" value="1"/>
</dbReference>
<reference evidence="15" key="1">
    <citation type="submission" date="2025-08" db="UniProtKB">
        <authorList>
            <consortium name="RefSeq"/>
        </authorList>
    </citation>
    <scope>IDENTIFICATION</scope>
</reference>
<dbReference type="PROSITE" id="PS50259">
    <property type="entry name" value="G_PROTEIN_RECEP_F3_4"/>
    <property type="match status" value="1"/>
</dbReference>
<evidence type="ECO:0000256" key="1">
    <source>
        <dbReference type="ARBA" id="ARBA00004651"/>
    </source>
</evidence>
<feature type="transmembrane region" description="Helical" evidence="12">
    <location>
        <begin position="770"/>
        <end position="792"/>
    </location>
</feature>
<dbReference type="CDD" id="cd15283">
    <property type="entry name" value="7tmC_V2R_pheromone"/>
    <property type="match status" value="1"/>
</dbReference>
<dbReference type="InterPro" id="IPR001828">
    <property type="entry name" value="ANF_lig-bd_rcpt"/>
</dbReference>
<evidence type="ECO:0000256" key="5">
    <source>
        <dbReference type="ARBA" id="ARBA00022989"/>
    </source>
</evidence>
<feature type="transmembrane region" description="Helical" evidence="12">
    <location>
        <begin position="682"/>
        <end position="704"/>
    </location>
</feature>
<dbReference type="Gene3D" id="3.40.50.2300">
    <property type="match status" value="2"/>
</dbReference>
<dbReference type="PANTHER" id="PTHR24061:SF599">
    <property type="entry name" value="G-PROTEIN COUPLED RECEPTORS FAMILY 3 PROFILE DOMAIN-CONTAINING PROTEIN"/>
    <property type="match status" value="1"/>
</dbReference>
<evidence type="ECO:0000256" key="8">
    <source>
        <dbReference type="ARBA" id="ARBA00023170"/>
    </source>
</evidence>
<gene>
    <name evidence="15" type="primary">LOC107122859</name>
</gene>
<feature type="domain" description="G-protein coupled receptors family 3 profile" evidence="13">
    <location>
        <begin position="610"/>
        <end position="874"/>
    </location>
</feature>
<dbReference type="RefSeq" id="XP_015281485.1">
    <property type="nucleotide sequence ID" value="XM_015425999.1"/>
</dbReference>
<keyword evidence="4" id="KW-0732">Signal</keyword>
<evidence type="ECO:0000256" key="11">
    <source>
        <dbReference type="SAM" id="MobiDB-lite"/>
    </source>
</evidence>
<dbReference type="InterPro" id="IPR000337">
    <property type="entry name" value="GPCR_3"/>
</dbReference>
<protein>
    <submittedName>
        <fullName evidence="15">Vomeronasal type-2 receptor 26-like</fullName>
    </submittedName>
</protein>
<keyword evidence="9" id="KW-0325">Glycoprotein</keyword>
<accession>A0ABM1L698</accession>
<organism evidence="14 15">
    <name type="scientific">Gekko japonicus</name>
    <name type="common">Schlegel's Japanese gecko</name>
    <dbReference type="NCBI Taxonomy" id="146911"/>
    <lineage>
        <taxon>Eukaryota</taxon>
        <taxon>Metazoa</taxon>
        <taxon>Chordata</taxon>
        <taxon>Craniata</taxon>
        <taxon>Vertebrata</taxon>
        <taxon>Euteleostomi</taxon>
        <taxon>Lepidosauria</taxon>
        <taxon>Squamata</taxon>
        <taxon>Bifurcata</taxon>
        <taxon>Gekkota</taxon>
        <taxon>Gekkonidae</taxon>
        <taxon>Gekkoninae</taxon>
        <taxon>Gekko</taxon>
    </lineage>
</organism>
<sequence length="875" mass="99290">MEQLRSALRAWHERQNPEEAEPRWYGGVSAQRNGAKRDDSRSCGGRGPVHWRSLSEEATEKEEICPRTLDVDMMTKFYQHCLALAFAVDEINKNPKILPNITLGFRILDSYYDAKMTYHTTLDLFFRAHRFVPNYKCKTQDKIIAIIGGLSSEISYRVADILSLYKIPQVTYGSFAPEDEGTTHFPSFFRMAPNEAHQYTGIIQLLLHFEWTWVGLLAVDDESGEHFLKTLEPLLSRNGICLALTGRIPNRADWNTLADYNDLLSNMYLPFMERKARTFILYGESRTLVRMIFLMYLGDPGYTYNTSLKRVWIITAQVDFTITGGQRSCGFQFFHGAISFTIHSHELQGFQKFLQILKPCYTPEDGFLKEFWELAFDCLCPDPRVPVDVSDACTGEEKLESLPEPFFERHITGHSYSIYNAVYAIAHALNAMRSSRSNLRAMGDNKKIEFQDFQPWQLHRFLQGISFNNSAGGHVSFNGNMEVESGFDLMNLVTFQNKSFLRVKVGRLDLDSLEGSKLVIHEDLIVWQRPFNQVLPVSVCSDYCPPGYQRKKKEGEKFCCYDCALCPEGKISDQKGMDDCFKCPEDQYPSKDQDQCIPKRISFLSYGEPLGISLALVAAYFSTITTFVLGTFIKHKATPVVKANNRDITYILLISLLLCFLSCFLFLGQPREVTCFLRQSCFGIIFSVAVSCVLAKTVTVVVAFMATKPGSSMRKWLGKRLTNSIVLSCSLIQAGICTVWLGIFPPFPQLDTQSLNEEIIAECNEGSVTMFYMVLGYIGLLSLISLTVAFLARKLPDSFNEAKFITFSMLVFCSVWVSFFPTYVSTKGKYMVAVEIFSILASSAGLLGCIFTPKCYIILLKPELNQREQLFGRNN</sequence>
<proteinExistence type="predicted"/>
<evidence type="ECO:0000256" key="9">
    <source>
        <dbReference type="ARBA" id="ARBA00023180"/>
    </source>
</evidence>
<dbReference type="InterPro" id="IPR000068">
    <property type="entry name" value="GPCR_3_Ca_sens_rcpt-rel"/>
</dbReference>
<keyword evidence="7 12" id="KW-0472">Membrane</keyword>
<dbReference type="PRINTS" id="PR01535">
    <property type="entry name" value="VOMERONASL2R"/>
</dbReference>